<feature type="transmembrane region" description="Helical" evidence="1">
    <location>
        <begin position="54"/>
        <end position="76"/>
    </location>
</feature>
<organism evidence="2 3">
    <name type="scientific">Lactobacillus hominis DSM 23910 = CRBIP 24.179</name>
    <dbReference type="NCBI Taxonomy" id="1423758"/>
    <lineage>
        <taxon>Bacteria</taxon>
        <taxon>Bacillati</taxon>
        <taxon>Bacillota</taxon>
        <taxon>Bacilli</taxon>
        <taxon>Lactobacillales</taxon>
        <taxon>Lactobacillaceae</taxon>
        <taxon>Lactobacillus</taxon>
    </lineage>
</organism>
<comment type="caution">
    <text evidence="2">The sequence shown here is derived from an EMBL/GenBank/DDBJ whole genome shotgun (WGS) entry which is preliminary data.</text>
</comment>
<dbReference type="Proteomes" id="UP000009320">
    <property type="component" value="Unassembled WGS sequence"/>
</dbReference>
<dbReference type="EMBL" id="CAKE01000002">
    <property type="protein sequence ID" value="CCI81211.1"/>
    <property type="molecule type" value="Genomic_DNA"/>
</dbReference>
<reference evidence="2 3" key="1">
    <citation type="submission" date="2012-06" db="EMBL/GenBank/DDBJ databases">
        <title>Draft Genome Sequence of Lactobacillus hominis Strain CRBIP 24.179T, isolated from human intestine.</title>
        <authorList>
            <person name="Cousin S."/>
            <person name="Ma L."/>
            <person name="Bizet C."/>
            <person name="Loux V."/>
            <person name="Bouchier C."/>
            <person name="Clermont D."/>
            <person name="Creno S."/>
        </authorList>
    </citation>
    <scope>NUCLEOTIDE SEQUENCE [LARGE SCALE GENOMIC DNA]</scope>
    <source>
        <strain evidence="3">CRBIP 24.179T</strain>
    </source>
</reference>
<name>I7JUC6_9LACO</name>
<keyword evidence="1" id="KW-0812">Transmembrane</keyword>
<keyword evidence="3" id="KW-1185">Reference proteome</keyword>
<proteinExistence type="predicted"/>
<evidence type="ECO:0000313" key="3">
    <source>
        <dbReference type="Proteomes" id="UP000009320"/>
    </source>
</evidence>
<gene>
    <name evidence="2" type="ORF">BN55_06530</name>
</gene>
<evidence type="ECO:0000313" key="2">
    <source>
        <dbReference type="EMBL" id="CCI81211.1"/>
    </source>
</evidence>
<accession>I7JUC6</accession>
<dbReference type="STRING" id="1423758.FC41_GL001354"/>
<dbReference type="eggNOG" id="ENOG5030BSI">
    <property type="taxonomic scope" value="Bacteria"/>
</dbReference>
<keyword evidence="1" id="KW-1133">Transmembrane helix</keyword>
<dbReference type="AlphaFoldDB" id="I7JUC6"/>
<evidence type="ECO:0000256" key="1">
    <source>
        <dbReference type="SAM" id="Phobius"/>
    </source>
</evidence>
<protein>
    <submittedName>
        <fullName evidence="2">Uncharacterized protein</fullName>
    </submittedName>
</protein>
<feature type="transmembrane region" description="Helical" evidence="1">
    <location>
        <begin position="12"/>
        <end position="34"/>
    </location>
</feature>
<keyword evidence="1" id="KW-0472">Membrane</keyword>
<dbReference type="RefSeq" id="WP_008469877.1">
    <property type="nucleotide sequence ID" value="NZ_AYZP01000003.1"/>
</dbReference>
<dbReference type="GeneID" id="82846486"/>
<dbReference type="PATRIC" id="fig|1423758.3.peg.1369"/>
<sequence length="175" mass="20116">MNNYSKIYNTIFLTLSSGISIIGIAILSLIIASLLNTPILNILFSGIILALESLSLNCLTTVIFILLIGTVIVIYLESTAQHFFTFEDFKLTFKMRHFIKYGHFIYRRWLCKSYVKITDSKIQAFIKTPFDQNELQSLKNTIPLLFEEITTSHPEYTYSGFAREKGYYILKGSKI</sequence>